<feature type="domain" description="EGF-like" evidence="19">
    <location>
        <begin position="2108"/>
        <end position="2151"/>
    </location>
</feature>
<feature type="domain" description="EGF-like" evidence="19">
    <location>
        <begin position="2531"/>
        <end position="2569"/>
    </location>
</feature>
<comment type="similarity">
    <text evidence="3">Belongs to the fibulin family.</text>
</comment>
<dbReference type="GO" id="GO:0016020">
    <property type="term" value="C:membrane"/>
    <property type="evidence" value="ECO:0007669"/>
    <property type="project" value="UniProtKB-SubCell"/>
</dbReference>
<keyword evidence="12 14" id="KW-1015">Disulfide bond</keyword>
<feature type="disulfide bond" evidence="14">
    <location>
        <begin position="695"/>
        <end position="712"/>
    </location>
</feature>
<keyword evidence="9" id="KW-0677">Repeat</keyword>
<dbReference type="SMART" id="SM00539">
    <property type="entry name" value="NIDO"/>
    <property type="match status" value="1"/>
</dbReference>
<dbReference type="PROSITE" id="PS00022">
    <property type="entry name" value="EGF_1"/>
    <property type="match status" value="1"/>
</dbReference>
<keyword evidence="6 14" id="KW-0245">EGF-like domain</keyword>
<dbReference type="InterPro" id="IPR035914">
    <property type="entry name" value="Sperma_CUB_dom_sf"/>
</dbReference>
<dbReference type="FunFam" id="2.60.120.290:FF:000005">
    <property type="entry name" value="Procollagen C-endopeptidase enhancer 1"/>
    <property type="match status" value="1"/>
</dbReference>
<feature type="chain" id="PRO_5041943018" evidence="17">
    <location>
        <begin position="23"/>
        <end position="2800"/>
    </location>
</feature>
<dbReference type="Proteomes" id="UP001233172">
    <property type="component" value="Unassembled WGS sequence"/>
</dbReference>
<evidence type="ECO:0000256" key="7">
    <source>
        <dbReference type="ARBA" id="ARBA00022692"/>
    </source>
</evidence>
<feature type="domain" description="CUB" evidence="18">
    <location>
        <begin position="733"/>
        <end position="841"/>
    </location>
</feature>
<keyword evidence="11 16" id="KW-0472">Membrane</keyword>
<evidence type="ECO:0000259" key="20">
    <source>
        <dbReference type="PROSITE" id="PS51233"/>
    </source>
</evidence>
<feature type="domain" description="VWFD" evidence="20">
    <location>
        <begin position="1396"/>
        <end position="1600"/>
    </location>
</feature>
<dbReference type="InterPro" id="IPR026823">
    <property type="entry name" value="cEGF"/>
</dbReference>
<dbReference type="Pfam" id="PF00431">
    <property type="entry name" value="CUB"/>
    <property type="match status" value="3"/>
</dbReference>
<evidence type="ECO:0000259" key="19">
    <source>
        <dbReference type="PROSITE" id="PS50026"/>
    </source>
</evidence>
<organism evidence="21 22">
    <name type="scientific">Biomphalaria pfeifferi</name>
    <name type="common">Bloodfluke planorb</name>
    <name type="synonym">Freshwater snail</name>
    <dbReference type="NCBI Taxonomy" id="112525"/>
    <lineage>
        <taxon>Eukaryota</taxon>
        <taxon>Metazoa</taxon>
        <taxon>Spiralia</taxon>
        <taxon>Lophotrochozoa</taxon>
        <taxon>Mollusca</taxon>
        <taxon>Gastropoda</taxon>
        <taxon>Heterobranchia</taxon>
        <taxon>Euthyneura</taxon>
        <taxon>Panpulmonata</taxon>
        <taxon>Hygrophila</taxon>
        <taxon>Lymnaeoidea</taxon>
        <taxon>Planorbidae</taxon>
        <taxon>Biomphalaria</taxon>
    </lineage>
</organism>
<feature type="transmembrane region" description="Helical" evidence="16">
    <location>
        <begin position="2726"/>
        <end position="2751"/>
    </location>
</feature>
<dbReference type="PRINTS" id="PR00011">
    <property type="entry name" value="EGFLAMININ"/>
</dbReference>
<evidence type="ECO:0000256" key="5">
    <source>
        <dbReference type="ARBA" id="ARBA00022530"/>
    </source>
</evidence>
<dbReference type="PROSITE" id="PS50026">
    <property type="entry name" value="EGF_3"/>
    <property type="match status" value="14"/>
</dbReference>
<dbReference type="InterPro" id="IPR018097">
    <property type="entry name" value="EGF_Ca-bd_CS"/>
</dbReference>
<dbReference type="Pfam" id="PF06119">
    <property type="entry name" value="NIDO"/>
    <property type="match status" value="1"/>
</dbReference>
<dbReference type="FunFam" id="2.10.25.10:FF:000014">
    <property type="entry name" value="Latent-transforming growth factor beta-binding protein 3"/>
    <property type="match status" value="1"/>
</dbReference>
<evidence type="ECO:0000256" key="15">
    <source>
        <dbReference type="SAM" id="MobiDB-lite"/>
    </source>
</evidence>
<feature type="domain" description="EGF-like" evidence="19">
    <location>
        <begin position="2237"/>
        <end position="2278"/>
    </location>
</feature>
<keyword evidence="13" id="KW-0325">Glycoprotein</keyword>
<evidence type="ECO:0000256" key="14">
    <source>
        <dbReference type="PROSITE-ProRule" id="PRU00076"/>
    </source>
</evidence>
<evidence type="ECO:0000256" key="3">
    <source>
        <dbReference type="ARBA" id="ARBA00006127"/>
    </source>
</evidence>
<evidence type="ECO:0000256" key="11">
    <source>
        <dbReference type="ARBA" id="ARBA00023136"/>
    </source>
</evidence>
<feature type="domain" description="EGF-like" evidence="19">
    <location>
        <begin position="550"/>
        <end position="588"/>
    </location>
</feature>
<reference evidence="21" key="1">
    <citation type="journal article" date="2023" name="PLoS Negl. Trop. Dis.">
        <title>A genome sequence for Biomphalaria pfeifferi, the major vector snail for the human-infecting parasite Schistosoma mansoni.</title>
        <authorList>
            <person name="Bu L."/>
            <person name="Lu L."/>
            <person name="Laidemitt M.R."/>
            <person name="Zhang S.M."/>
            <person name="Mutuku M."/>
            <person name="Mkoji G."/>
            <person name="Steinauer M."/>
            <person name="Loker E.S."/>
        </authorList>
    </citation>
    <scope>NUCLEOTIDE SEQUENCE</scope>
    <source>
        <strain evidence="21">KasaAsao</strain>
    </source>
</reference>
<dbReference type="InterPro" id="IPR001881">
    <property type="entry name" value="EGF-like_Ca-bd_dom"/>
</dbReference>
<dbReference type="FunFam" id="2.10.25.10:FF:000005">
    <property type="entry name" value="Fibrillin 2"/>
    <property type="match status" value="1"/>
</dbReference>
<evidence type="ECO:0000313" key="22">
    <source>
        <dbReference type="Proteomes" id="UP001233172"/>
    </source>
</evidence>
<evidence type="ECO:0000256" key="6">
    <source>
        <dbReference type="ARBA" id="ARBA00022536"/>
    </source>
</evidence>
<dbReference type="CDD" id="cd00054">
    <property type="entry name" value="EGF_CA"/>
    <property type="match status" value="8"/>
</dbReference>
<keyword evidence="4" id="KW-0964">Secreted</keyword>
<feature type="domain" description="EGF-like" evidence="19">
    <location>
        <begin position="2446"/>
        <end position="2487"/>
    </location>
</feature>
<proteinExistence type="inferred from homology"/>
<dbReference type="InterPro" id="IPR009030">
    <property type="entry name" value="Growth_fac_rcpt_cys_sf"/>
</dbReference>
<evidence type="ECO:0000256" key="10">
    <source>
        <dbReference type="ARBA" id="ARBA00022989"/>
    </source>
</evidence>
<evidence type="ECO:0000256" key="1">
    <source>
        <dbReference type="ARBA" id="ARBA00004370"/>
    </source>
</evidence>
<feature type="domain" description="EGF-like" evidence="19">
    <location>
        <begin position="682"/>
        <end position="729"/>
    </location>
</feature>
<dbReference type="InterPro" id="IPR052235">
    <property type="entry name" value="Nephronectin_domain"/>
</dbReference>
<dbReference type="SMART" id="SM00181">
    <property type="entry name" value="EGF"/>
    <property type="match status" value="31"/>
</dbReference>
<dbReference type="Gene3D" id="2.170.300.10">
    <property type="entry name" value="Tie2 ligand-binding domain superfamily"/>
    <property type="match status" value="1"/>
</dbReference>
<feature type="domain" description="EGF-like" evidence="19">
    <location>
        <begin position="2196"/>
        <end position="2236"/>
    </location>
</feature>
<feature type="region of interest" description="Disordered" evidence="15">
    <location>
        <begin position="2780"/>
        <end position="2800"/>
    </location>
</feature>
<keyword evidence="22" id="KW-1185">Reference proteome</keyword>
<dbReference type="SMART" id="SM00216">
    <property type="entry name" value="VWD"/>
    <property type="match status" value="1"/>
</dbReference>
<evidence type="ECO:0000256" key="16">
    <source>
        <dbReference type="SAM" id="Phobius"/>
    </source>
</evidence>
<feature type="domain" description="EGF-like" evidence="19">
    <location>
        <begin position="2360"/>
        <end position="2400"/>
    </location>
</feature>
<keyword evidence="7 16" id="KW-0812">Transmembrane</keyword>
<evidence type="ECO:0000256" key="17">
    <source>
        <dbReference type="SAM" id="SignalP"/>
    </source>
</evidence>
<dbReference type="SUPFAM" id="SSF57184">
    <property type="entry name" value="Growth factor receptor domain"/>
    <property type="match status" value="6"/>
</dbReference>
<keyword evidence="8 17" id="KW-0732">Signal</keyword>
<keyword evidence="10 16" id="KW-1133">Transmembrane helix</keyword>
<evidence type="ECO:0000256" key="13">
    <source>
        <dbReference type="ARBA" id="ARBA00023180"/>
    </source>
</evidence>
<evidence type="ECO:0000259" key="18">
    <source>
        <dbReference type="PROSITE" id="PS01180"/>
    </source>
</evidence>
<dbReference type="Pfam" id="PF12662">
    <property type="entry name" value="cEGF"/>
    <property type="match status" value="1"/>
</dbReference>
<dbReference type="Gene3D" id="2.10.25.10">
    <property type="entry name" value="Laminin"/>
    <property type="match status" value="16"/>
</dbReference>
<dbReference type="Pfam" id="PF07645">
    <property type="entry name" value="EGF_CA"/>
    <property type="match status" value="12"/>
</dbReference>
<comment type="subcellular location">
    <subcellularLocation>
        <location evidence="1">Membrane</location>
    </subcellularLocation>
    <subcellularLocation>
        <location evidence="2">Secreted</location>
        <location evidence="2">Extracellular space</location>
        <location evidence="2">Extracellular matrix</location>
    </subcellularLocation>
</comment>
<dbReference type="PROSITE" id="PS01180">
    <property type="entry name" value="CUB"/>
    <property type="match status" value="3"/>
</dbReference>
<gene>
    <name evidence="21" type="ORF">Bpfe_010501</name>
</gene>
<feature type="domain" description="EGF-like" evidence="19">
    <location>
        <begin position="2068"/>
        <end position="2105"/>
    </location>
</feature>
<feature type="domain" description="EGF-like" evidence="19">
    <location>
        <begin position="2279"/>
        <end position="2319"/>
    </location>
</feature>
<dbReference type="InterPro" id="IPR000152">
    <property type="entry name" value="EGF-type_Asp/Asn_hydroxyl_site"/>
</dbReference>
<dbReference type="GO" id="GO:0007160">
    <property type="term" value="P:cell-matrix adhesion"/>
    <property type="evidence" value="ECO:0007669"/>
    <property type="project" value="InterPro"/>
</dbReference>
<feature type="domain" description="CUB" evidence="18">
    <location>
        <begin position="375"/>
        <end position="504"/>
    </location>
</feature>
<evidence type="ECO:0000313" key="21">
    <source>
        <dbReference type="EMBL" id="KAK0059973.1"/>
    </source>
</evidence>
<reference evidence="21" key="2">
    <citation type="submission" date="2023-04" db="EMBL/GenBank/DDBJ databases">
        <authorList>
            <person name="Bu L."/>
            <person name="Lu L."/>
            <person name="Laidemitt M.R."/>
            <person name="Zhang S.M."/>
            <person name="Mutuku M."/>
            <person name="Mkoji G."/>
            <person name="Steinauer M."/>
            <person name="Loker E.S."/>
        </authorList>
    </citation>
    <scope>NUCLEOTIDE SEQUENCE</scope>
    <source>
        <strain evidence="21">KasaAsao</strain>
        <tissue evidence="21">Whole Snail</tissue>
    </source>
</reference>
<sequence>MLFLKSCQLWIVVTLIATSCLANGVVAVLTACGGQLTDQAGVILSPNFPNNYPDDANCQWNITVAPNQIIDFRFKRLDLDRWSIQSCYDYVRIYDGPSTQYVTIGDYYYYCGFNEESIISDMIFRSTSNHMLIVFTSNGQNTRTGFSASYWAHECPPFTYGKEICNTSCICNQTNTHYCVNNNGTCACKSGWTSADCSIDVDECLDPNTCLDPYSKCVNTLGSFVCQCKPGMLNINGRCEDSKLCTQKKCSHACGVTSTNPRIESCYCPKGMKLDPINNLTCAECDNWTYGENCLKTALCDQSNTKSYNKTNGLCHCLLGFTSPTCRQDINECYLEKTPCNETNDHSYCYNTHGSFVCACEMGYEHINETFCDACGKVLTASSGLIVADYHYSTYDSKPTAECSWIIKASLGKVISLSFQKLNLWYVTDSYFENRPAYIEVYDFRNNSAKMIARFNGGPYSLVPKGLVRSSSNEMYIVLYTGFYDSYYARTNSYSAFSAAYWSHECQPFTYGSNCTQPCTCIQSNTQYCNSTTGQCVCKPGWISTDCSADLDECFENPLSCPDYSTCANTIGSFQCTCKEGLAMNEGQCKFNVTSSVSSCTTRKCSHICVKLLQKGQNYEQCYCPIGMELNGDQCVACRNIRYGPDCYRSCDCVQNQTLSCDTRTGNCTCLPLWKGANCSTDYDVCTDPYSKDQCQKYANCTDTGSVTGYRCRCSKEDGYIEAANRSCVPMNCSYILTSSTGVISSPLYPNNYMNNAFCTWSITVQEDLVISLRLTTFKTYWDDQLEIYDGENNKTRLIGQYIGYSMPSVVRTRGNKMYLVFKSNWVYNYYQGFNGTYKSHTCRTFTYGADSCNNLCRCVKENTEFCDNVNGECICKPGWTLGDCSQDVDECLGTNNKVCPTNSDCINTRGSYRCECHLGYKLNTTSANCEESKECLYKKCSHACYVASVGVEKCACPEGLVLDTLNETVCVVPYYPFGQNASDSLLSNDFTSYNNIYVSKALYFRFGAPYGSGLQPAAFVLSNGIIGFGSTFLPIGSHYDIYYMNDKKLNMVAPFMANINPLQGQVYHHLYEKCASKFLIESKTQTQASMLESIITRAEKNIQEYKNVKSFKVSTVLLVTWVGMQPYVILNQTSEVNTFQAVYVSGYETEFQEEAETAYVIFLYQYGLMNWAFLPERPIFIGTTGDFENIIKDLNTALVKALDSVPGNTGYKGVMSYKVGHVTGPQQSCKKYLCDHADLLTDPIYQYEKQQLYKCPCTLERLGAQWQLFERRGPKQDIYCYAIRMVAKQRLLKENKRNMLCCYTWTKPANDDWRDWLQTWRKATYLPKSPLSGHVLVNNPWYLGFFDRDQALENIRAHTLCCRDSYSADLCDKFHMIFPDMGCSDFAEFVQGKTTLSSALGDPHITTLDSVTYTMNGWGEYVMLEVPSEKFILQARTGRAETQKGALTNATVFIGFAAKESNISSFQVELSPSKTSLILKANGIDITNDFYKESGPDIIVSTANISVIREYRNNRTLSVATFPCGVSITVHVAVKSLLIEVNVPKTMANKTRGLLGNFNGNKTDEFILPDGQLLPANISDRQIYQEFAKKWAVISTNSVFMYGPGENTSLYQHPDFEPFYKEETNPAQLAEAVAQCGESNDACIFDYLATGDKVFARYTKEFSQEMKIMVQNLENNPPTVSISKDNLSFKERWLVNQGRTAILKLTATDKDNDAITFEIVDNVVGVSINQTGHIQYLPNVSLPIMLRVRVYDAKGSYSPDLYIPITICPSCNGKGVCNEKTSILEEYENGWFQIQPCHCFPAFTGKYCESELNGCEFDPCFKGQTCTDLTALQQGNSSVGYKCGPCPMGYVERMETCVDIDECKASNPCQYTCTNTEGSYMCICPVGYRLDASDKNSCKDVNECEERTSKCEQKCINNMGNYSCSCYSGYNLDSNGFSCTLDLSKQTMCYQCQQVCQVTGNSQVNCSCRTGYEVDPKDTTNCKDVDECQTGNKPCSQRCINTLGAYQCSCYSGFKLGKDQLSCEACTSPYFGENCANVCQCNNHGSCDPVRGCVCNKQWTGANCEIDVNECAQPNTCPTGYLCENTMGSYKCLCPSGYKEEKGQCKDINECLIETFNLCLYKTGCLNTNGSHICTCQSGFKLGDDGRTCTAECSSGTWGGDCSLYCSCGTGADHCDPKTGCVCKNGFTGNYCDQDIDECQSGLLKCASKEKCINMEGSATCACLDGYNKINGTCQDINECSSTKSNYCSQVCTNLEGSFTCSCYPGYFFNTLTQSCTDVNECTLGIAQCEGACINTDGSYRCACPAGQFLQYDGVTCGVTTPCVRKKDCSYLCGLLSGKEQCLCPRGSAIAADGIQCNDLDLCASSPCKSGCMETKQNTSFECLCPAGQILAADGFTCSDCVEGRWGLSCNQSCNCVAINTKHCDQVFGRCQCKAGWTGPLCDQDVDECQNLAICPTHTHCKNTDGGYMCVCDDGYIVKKKDATCEECDEGYFGPSCTRKCNCGTNFNCNKTTGSCYCKKGWKGTNCDIDINECELGTHSCDLSKETCLNTQGSYQCLCNDGFYKSCSSCRCKEFSHYYVNVTLDMNVGEKKLDDKNSDDYKQLQAAIETQLTNKLKDSKLSIYSVTVNNLRKGSLISDITILISAEDQETALKNSLHDLYVDYFVLDNADVKVIMISFNGVTIEAHSCMVREMISPCLESEECHMENDVAVCRKSKKETDEIKWILGLAIGIPLFVLLVIVIVVVIFCCCTKRKGHKKIESTELENIHKPRSEHKKVIENQYTNPSFINQEEDNGTGK</sequence>
<evidence type="ECO:0000256" key="8">
    <source>
        <dbReference type="ARBA" id="ARBA00022729"/>
    </source>
</evidence>
<dbReference type="PROSITE" id="PS51257">
    <property type="entry name" value="PROKAR_LIPOPROTEIN"/>
    <property type="match status" value="1"/>
</dbReference>
<dbReference type="InterPro" id="IPR056619">
    <property type="entry name" value="C8-3_MUC4"/>
</dbReference>
<name>A0AAD8FDL9_BIOPF</name>
<dbReference type="PROSITE" id="PS01187">
    <property type="entry name" value="EGF_CA"/>
    <property type="match status" value="8"/>
</dbReference>
<dbReference type="SUPFAM" id="SSF49854">
    <property type="entry name" value="Spermadhesin, CUB domain"/>
    <property type="match status" value="3"/>
</dbReference>
<accession>A0AAD8FDL9</accession>
<dbReference type="PANTHER" id="PTHR24050">
    <property type="entry name" value="PA14 DOMAIN-CONTAINING PROTEIN"/>
    <property type="match status" value="1"/>
</dbReference>
<dbReference type="InterPro" id="IPR049883">
    <property type="entry name" value="NOTCH1_EGF-like"/>
</dbReference>
<evidence type="ECO:0000256" key="2">
    <source>
        <dbReference type="ARBA" id="ARBA00004498"/>
    </source>
</evidence>
<dbReference type="PROSITE" id="PS00010">
    <property type="entry name" value="ASX_HYDROXYL"/>
    <property type="match status" value="11"/>
</dbReference>
<comment type="caution">
    <text evidence="14">Lacks conserved residue(s) required for the propagation of feature annotation.</text>
</comment>
<dbReference type="Pfam" id="PF23263">
    <property type="entry name" value="C8-3_MUC4"/>
    <property type="match status" value="1"/>
</dbReference>
<dbReference type="SUPFAM" id="SSF57196">
    <property type="entry name" value="EGF/Laminin"/>
    <property type="match status" value="6"/>
</dbReference>
<evidence type="ECO:0000256" key="4">
    <source>
        <dbReference type="ARBA" id="ARBA00022525"/>
    </source>
</evidence>
<comment type="caution">
    <text evidence="21">The sequence shown here is derived from an EMBL/GenBank/DDBJ whole genome shotgun (WGS) entry which is preliminary data.</text>
</comment>
<dbReference type="InterPro" id="IPR000742">
    <property type="entry name" value="EGF"/>
</dbReference>
<dbReference type="InterPro" id="IPR003886">
    <property type="entry name" value="NIDO_dom"/>
</dbReference>
<dbReference type="EMBL" id="JASAOG010000038">
    <property type="protein sequence ID" value="KAK0059973.1"/>
    <property type="molecule type" value="Genomic_DNA"/>
</dbReference>
<dbReference type="PROSITE" id="PS01186">
    <property type="entry name" value="EGF_2"/>
    <property type="match status" value="7"/>
</dbReference>
<feature type="domain" description="EGF-like" evidence="19">
    <location>
        <begin position="1860"/>
        <end position="1895"/>
    </location>
</feature>
<evidence type="ECO:0000256" key="12">
    <source>
        <dbReference type="ARBA" id="ARBA00023157"/>
    </source>
</evidence>
<feature type="disulfide bond" evidence="14">
    <location>
        <begin position="1864"/>
        <end position="1874"/>
    </location>
</feature>
<dbReference type="CDD" id="cd00041">
    <property type="entry name" value="CUB"/>
    <property type="match status" value="3"/>
</dbReference>
<dbReference type="SMART" id="SM00042">
    <property type="entry name" value="CUB"/>
    <property type="match status" value="3"/>
</dbReference>
<dbReference type="GO" id="GO:0005509">
    <property type="term" value="F:calcium ion binding"/>
    <property type="evidence" value="ECO:0007669"/>
    <property type="project" value="InterPro"/>
</dbReference>
<dbReference type="PANTHER" id="PTHR24050:SF28">
    <property type="entry name" value="UROMODULIN-LIKE"/>
    <property type="match status" value="1"/>
</dbReference>
<evidence type="ECO:0000256" key="9">
    <source>
        <dbReference type="ARBA" id="ARBA00022737"/>
    </source>
</evidence>
<feature type="domain" description="EGF-like" evidence="19">
    <location>
        <begin position="888"/>
        <end position="931"/>
    </location>
</feature>
<dbReference type="Gene3D" id="2.60.120.290">
    <property type="entry name" value="Spermadhesin, CUB domain"/>
    <property type="match status" value="3"/>
</dbReference>
<feature type="signal peptide" evidence="17">
    <location>
        <begin position="1"/>
        <end position="22"/>
    </location>
</feature>
<protein>
    <submittedName>
        <fullName evidence="21">Mucin-like protein</fullName>
    </submittedName>
</protein>
<feature type="domain" description="EGF-like" evidence="19">
    <location>
        <begin position="1985"/>
        <end position="2025"/>
    </location>
</feature>
<feature type="domain" description="EGF-like" evidence="19">
    <location>
        <begin position="200"/>
        <end position="240"/>
    </location>
</feature>
<dbReference type="InterPro" id="IPR001846">
    <property type="entry name" value="VWF_type-D"/>
</dbReference>
<dbReference type="InterPro" id="IPR000859">
    <property type="entry name" value="CUB_dom"/>
</dbReference>
<dbReference type="SMART" id="SM00179">
    <property type="entry name" value="EGF_CA"/>
    <property type="match status" value="17"/>
</dbReference>
<keyword evidence="5" id="KW-0272">Extracellular matrix</keyword>
<feature type="compositionally biased region" description="Polar residues" evidence="15">
    <location>
        <begin position="2782"/>
        <end position="2791"/>
    </location>
</feature>
<dbReference type="PROSITE" id="PS51233">
    <property type="entry name" value="VWFD"/>
    <property type="match status" value="1"/>
</dbReference>
<feature type="domain" description="CUB" evidence="18">
    <location>
        <begin position="32"/>
        <end position="153"/>
    </location>
</feature>